<dbReference type="Proteomes" id="UP000295748">
    <property type="component" value="Chromosome"/>
</dbReference>
<protein>
    <submittedName>
        <fullName evidence="2">MBL fold metallo-hydrolase</fullName>
    </submittedName>
</protein>
<reference evidence="2 3" key="1">
    <citation type="submission" date="2019-03" db="EMBL/GenBank/DDBJ databases">
        <authorList>
            <person name="Dong K."/>
        </authorList>
    </citation>
    <scope>NUCLEOTIDE SEQUENCE [LARGE SCALE GENOMIC DNA]</scope>
    <source>
        <strain evidence="3">dk512</strain>
    </source>
</reference>
<dbReference type="InterPro" id="IPR050855">
    <property type="entry name" value="NDM-1-like"/>
</dbReference>
<evidence type="ECO:0000313" key="2">
    <source>
        <dbReference type="EMBL" id="QBR89486.1"/>
    </source>
</evidence>
<dbReference type="PANTHER" id="PTHR42951:SF22">
    <property type="entry name" value="METALLO BETA-LACTAMASE SUPERFAMILY LIPOPROTEIN"/>
    <property type="match status" value="1"/>
</dbReference>
<keyword evidence="3" id="KW-1185">Reference proteome</keyword>
<dbReference type="InterPro" id="IPR001279">
    <property type="entry name" value="Metallo-B-lactamas"/>
</dbReference>
<dbReference type="Gene3D" id="3.60.15.10">
    <property type="entry name" value="Ribonuclease Z/Hydroxyacylglutathione hydrolase-like"/>
    <property type="match status" value="1"/>
</dbReference>
<dbReference type="PANTHER" id="PTHR42951">
    <property type="entry name" value="METALLO-BETA-LACTAMASE DOMAIN-CONTAINING"/>
    <property type="match status" value="1"/>
</dbReference>
<dbReference type="Pfam" id="PF00753">
    <property type="entry name" value="Lactamase_B"/>
    <property type="match status" value="1"/>
</dbReference>
<evidence type="ECO:0000259" key="1">
    <source>
        <dbReference type="SMART" id="SM00849"/>
    </source>
</evidence>
<feature type="domain" description="Metallo-beta-lactamase" evidence="1">
    <location>
        <begin position="18"/>
        <end position="209"/>
    </location>
</feature>
<accession>A0ABX5STJ4</accession>
<dbReference type="InterPro" id="IPR036866">
    <property type="entry name" value="RibonucZ/Hydroxyglut_hydro"/>
</dbReference>
<name>A0ABX5STJ4_9MICO</name>
<dbReference type="SUPFAM" id="SSF56281">
    <property type="entry name" value="Metallo-hydrolase/oxidoreductase"/>
    <property type="match status" value="1"/>
</dbReference>
<dbReference type="RefSeq" id="WP_135068034.1">
    <property type="nucleotide sequence ID" value="NZ_CP038266.1"/>
</dbReference>
<evidence type="ECO:0000313" key="3">
    <source>
        <dbReference type="Proteomes" id="UP000295748"/>
    </source>
</evidence>
<organism evidence="2 3">
    <name type="scientific">Microbacterium wangchenii</name>
    <dbReference type="NCBI Taxonomy" id="2541726"/>
    <lineage>
        <taxon>Bacteria</taxon>
        <taxon>Bacillati</taxon>
        <taxon>Actinomycetota</taxon>
        <taxon>Actinomycetes</taxon>
        <taxon>Micrococcales</taxon>
        <taxon>Microbacteriaceae</taxon>
        <taxon>Microbacterium</taxon>
    </lineage>
</organism>
<proteinExistence type="predicted"/>
<dbReference type="SMART" id="SM00849">
    <property type="entry name" value="Lactamase_B"/>
    <property type="match status" value="1"/>
</dbReference>
<dbReference type="EMBL" id="CP038266">
    <property type="protein sequence ID" value="QBR89486.1"/>
    <property type="molecule type" value="Genomic_DNA"/>
</dbReference>
<sequence length="277" mass="29656">MLTQIADGVFVSESGFLQSNSVVVEGRDGVLVVDPGLTDDEMTQLADDIRGMGQRIVAGFATHPDWDHVLWHPALGDAPRYGTALCAATMAELLAQPDWPAQVAAGLPPEYADQIPLELFGAITALPRGAERIPWEGPAIRIIEHRAHARGHAALLVEEGGVLIAGDMLSDILMPFVDVDADQPLEDYLAALGLFEEVAEKVGAVVPGHGSVASGDRLRGRIAQDRAYVEALRAGDLPVDARVGEAAPVPWLADMPRWQLQRLAERADRPPQDHAGS</sequence>
<gene>
    <name evidence="2" type="ORF">E4K62_12855</name>
</gene>